<dbReference type="InterPro" id="IPR012349">
    <property type="entry name" value="Split_barrel_FMN-bd"/>
</dbReference>
<dbReference type="InterPro" id="IPR002563">
    <property type="entry name" value="Flavin_Rdtase-like_dom"/>
</dbReference>
<dbReference type="SUPFAM" id="SSF50475">
    <property type="entry name" value="FMN-binding split barrel"/>
    <property type="match status" value="1"/>
</dbReference>
<dbReference type="KEGG" id="mmg:MTBMA_c17280"/>
<dbReference type="GO" id="GO:0010181">
    <property type="term" value="F:FMN binding"/>
    <property type="evidence" value="ECO:0007669"/>
    <property type="project" value="InterPro"/>
</dbReference>
<evidence type="ECO:0000256" key="2">
    <source>
        <dbReference type="ARBA" id="ARBA00022630"/>
    </source>
</evidence>
<name>D9PYJ8_METTM</name>
<keyword evidence="2" id="KW-0285">Flavoprotein</keyword>
<comment type="similarity">
    <text evidence="4">Belongs to the flavoredoxin family.</text>
</comment>
<proteinExistence type="inferred from homology"/>
<dbReference type="AlphaFoldDB" id="D9PYJ8"/>
<gene>
    <name evidence="6" type="ordered locus">MTBMA_c17280</name>
</gene>
<evidence type="ECO:0000313" key="6">
    <source>
        <dbReference type="EMBL" id="ADL59296.1"/>
    </source>
</evidence>
<evidence type="ECO:0000256" key="1">
    <source>
        <dbReference type="ARBA" id="ARBA00001917"/>
    </source>
</evidence>
<dbReference type="Proteomes" id="UP000000345">
    <property type="component" value="Chromosome"/>
</dbReference>
<accession>D9PYJ8</accession>
<organism evidence="6 7">
    <name type="scientific">Methanothermobacter marburgensis (strain ATCC BAA-927 / DSM 2133 / JCM 14651 / NBRC 100331 / OCM 82 / Marburg)</name>
    <name type="common">Methanobacterium thermoautotrophicum</name>
    <dbReference type="NCBI Taxonomy" id="79929"/>
    <lineage>
        <taxon>Archaea</taxon>
        <taxon>Methanobacteriati</taxon>
        <taxon>Methanobacteriota</taxon>
        <taxon>Methanomada group</taxon>
        <taxon>Methanobacteria</taxon>
        <taxon>Methanobacteriales</taxon>
        <taxon>Methanobacteriaceae</taxon>
        <taxon>Methanothermobacter</taxon>
    </lineage>
</organism>
<evidence type="ECO:0000313" key="7">
    <source>
        <dbReference type="Proteomes" id="UP000000345"/>
    </source>
</evidence>
<protein>
    <recommendedName>
        <fullName evidence="5">Flavin reductase like domain-containing protein</fullName>
    </recommendedName>
</protein>
<reference key="1">
    <citation type="submission" date="2009-08" db="EMBL/GenBank/DDBJ databases">
        <title>The genome sequence of Methanothermobacter marburgensis.</title>
        <authorList>
            <person name="Kaster A."/>
            <person name="Seedorf H."/>
            <person name="Goenrich M."/>
            <person name="Wiezer A."/>
            <person name="Liesegang H."/>
            <person name="Thauer R."/>
            <person name="Gottschalk G."/>
        </authorList>
    </citation>
    <scope>NUCLEOTIDE SEQUENCE</scope>
    <source>
        <strain>Marburg</strain>
    </source>
</reference>
<dbReference type="Gene3D" id="2.30.110.10">
    <property type="entry name" value="Electron Transport, Fmn-binding Protein, Chain A"/>
    <property type="match status" value="1"/>
</dbReference>
<dbReference type="PATRIC" id="fig|79929.8.peg.1666"/>
<dbReference type="EMBL" id="CP001710">
    <property type="protein sequence ID" value="ADL59296.1"/>
    <property type="molecule type" value="Genomic_DNA"/>
</dbReference>
<dbReference type="STRING" id="79929.MTBMA_c17280"/>
<keyword evidence="3" id="KW-0288">FMN</keyword>
<dbReference type="Pfam" id="PF01613">
    <property type="entry name" value="Flavin_Reduct"/>
    <property type="match status" value="1"/>
</dbReference>
<dbReference type="GeneID" id="43707544"/>
<dbReference type="PaxDb" id="79929-MTBMA_c17280"/>
<dbReference type="RefSeq" id="WP_013296506.1">
    <property type="nucleotide sequence ID" value="NC_014408.1"/>
</dbReference>
<keyword evidence="7" id="KW-1185">Reference proteome</keyword>
<sequence>MAFISTVSGEGIRNIAPYSCLMPILRPFDLICVASAKMRDTYVNIMETEEFVINLPGADMVEKVIPTASHVPPEIDEFELAGLEEKPSAKVTVPGIRGCYAWMECELHRIYEDTYMEVPYLLIVGKVVHLEVDDRIYNRNDGSWDTEAARPLMMVESDRGMHFCTVTDLKYFEPYGAMFPDGKDPLSWMYKEESP</sequence>
<dbReference type="PANTHER" id="PTHR33798:SF5">
    <property type="entry name" value="FLAVIN REDUCTASE LIKE DOMAIN-CONTAINING PROTEIN"/>
    <property type="match status" value="1"/>
</dbReference>
<evidence type="ECO:0000259" key="5">
    <source>
        <dbReference type="SMART" id="SM00903"/>
    </source>
</evidence>
<dbReference type="SMART" id="SM00903">
    <property type="entry name" value="Flavin_Reduct"/>
    <property type="match status" value="1"/>
</dbReference>
<evidence type="ECO:0000256" key="4">
    <source>
        <dbReference type="ARBA" id="ARBA00038054"/>
    </source>
</evidence>
<evidence type="ECO:0000256" key="3">
    <source>
        <dbReference type="ARBA" id="ARBA00022643"/>
    </source>
</evidence>
<feature type="domain" description="Flavin reductase like" evidence="5">
    <location>
        <begin position="1"/>
        <end position="139"/>
    </location>
</feature>
<dbReference type="HOGENOM" id="CLU_059021_3_2_2"/>
<dbReference type="PANTHER" id="PTHR33798">
    <property type="entry name" value="FLAVOPROTEIN OXYGENASE"/>
    <property type="match status" value="1"/>
</dbReference>
<comment type="cofactor">
    <cofactor evidence="1">
        <name>FMN</name>
        <dbReference type="ChEBI" id="CHEBI:58210"/>
    </cofactor>
</comment>
<reference evidence="6 7" key="2">
    <citation type="journal article" date="2010" name="J. Bacteriol.">
        <title>Complete genome sequence of Methanothermobacter marburgensis, a methanoarchaeon model organism.</title>
        <authorList>
            <person name="Liesegang H."/>
            <person name="Kaster A.K."/>
            <person name="Wiezer A."/>
            <person name="Goenrich M."/>
            <person name="Wollherr A."/>
            <person name="Seedorf H."/>
            <person name="Gottschalk G."/>
            <person name="Thauer R.K."/>
        </authorList>
    </citation>
    <scope>NUCLEOTIDE SEQUENCE [LARGE SCALE GENOMIC DNA]</scope>
    <source>
        <strain evidence="7">ATCC BAA-927 / DSM 2133 / JCM 14651 / NBRC 100331 / OCM 82 / Marburg</strain>
    </source>
</reference>